<dbReference type="Pfam" id="PF19381">
    <property type="entry name" value="DUF5956"/>
    <property type="match status" value="1"/>
</dbReference>
<gene>
    <name evidence="1" type="ORF">GCM10022262_42480</name>
</gene>
<dbReference type="EMBL" id="BAABBA010000060">
    <property type="protein sequence ID" value="GAA3514629.1"/>
    <property type="molecule type" value="Genomic_DNA"/>
</dbReference>
<reference evidence="2" key="1">
    <citation type="journal article" date="2019" name="Int. J. Syst. Evol. Microbiol.">
        <title>The Global Catalogue of Microorganisms (GCM) 10K type strain sequencing project: providing services to taxonomists for standard genome sequencing and annotation.</title>
        <authorList>
            <consortium name="The Broad Institute Genomics Platform"/>
            <consortium name="The Broad Institute Genome Sequencing Center for Infectious Disease"/>
            <person name="Wu L."/>
            <person name="Ma J."/>
        </authorList>
    </citation>
    <scope>NUCLEOTIDE SEQUENCE [LARGE SCALE GENOMIC DNA]</scope>
    <source>
        <strain evidence="2">JCM 17459</strain>
    </source>
</reference>
<keyword evidence="2" id="KW-1185">Reference proteome</keyword>
<accession>A0ABP6UR44</accession>
<proteinExistence type="predicted"/>
<evidence type="ECO:0000313" key="2">
    <source>
        <dbReference type="Proteomes" id="UP001499841"/>
    </source>
</evidence>
<dbReference type="InterPro" id="IPR046000">
    <property type="entry name" value="DUF5956"/>
</dbReference>
<organism evidence="1 2">
    <name type="scientific">Georgenia daeguensis</name>
    <dbReference type="NCBI Taxonomy" id="908355"/>
    <lineage>
        <taxon>Bacteria</taxon>
        <taxon>Bacillati</taxon>
        <taxon>Actinomycetota</taxon>
        <taxon>Actinomycetes</taxon>
        <taxon>Micrococcales</taxon>
        <taxon>Bogoriellaceae</taxon>
        <taxon>Georgenia</taxon>
    </lineage>
</organism>
<comment type="caution">
    <text evidence="1">The sequence shown here is derived from an EMBL/GenBank/DDBJ whole genome shotgun (WGS) entry which is preliminary data.</text>
</comment>
<sequence length="155" mass="16316">MGRGWGDFGVVTGEVADDDRDGWTPLPHNGWGALVAFVAGPGHVRGVRRPPGPTRVVCERGGVRESFLRPASQEDLEMIQDGIVGYLSESRTPPPPAGVTWEIRLPPGMTEVDLDRGVDSAMCTAHDLDFPAQKAAVAAYLGGVLAGRASGRDGA</sequence>
<dbReference type="RefSeq" id="WP_345045726.1">
    <property type="nucleotide sequence ID" value="NZ_BAABBA010000060.1"/>
</dbReference>
<protein>
    <submittedName>
        <fullName evidence="1">Uncharacterized protein</fullName>
    </submittedName>
</protein>
<evidence type="ECO:0000313" key="1">
    <source>
        <dbReference type="EMBL" id="GAA3514629.1"/>
    </source>
</evidence>
<name>A0ABP6UR44_9MICO</name>
<dbReference type="Proteomes" id="UP001499841">
    <property type="component" value="Unassembled WGS sequence"/>
</dbReference>